<gene>
    <name evidence="2" type="ORF">BRAFLDRAFT_100976</name>
</gene>
<dbReference type="AlphaFoldDB" id="C3ZVW1"/>
<evidence type="ECO:0000313" key="2">
    <source>
        <dbReference type="EMBL" id="EEN43322.1"/>
    </source>
</evidence>
<keyword evidence="1" id="KW-0472">Membrane</keyword>
<feature type="transmembrane region" description="Helical" evidence="1">
    <location>
        <begin position="7"/>
        <end position="23"/>
    </location>
</feature>
<protein>
    <submittedName>
        <fullName evidence="2">Uncharacterized protein</fullName>
    </submittedName>
</protein>
<evidence type="ECO:0000256" key="1">
    <source>
        <dbReference type="SAM" id="Phobius"/>
    </source>
</evidence>
<sequence length="139" mass="15449">MADFSQVLVAHSVLLFTSLQVLFDRFLPDDVDRCDVRVLPAEFGLSLGLVLMVALILYCRQRKIKAKLPTVYTTTVHAVGISFTKHPKGAFVHPRGEENVLIPSVTFPCRDACNSLEDAIAPGSTGHHWKKTRPHITKL</sequence>
<reference evidence="2" key="1">
    <citation type="journal article" date="2008" name="Nature">
        <title>The amphioxus genome and the evolution of the chordate karyotype.</title>
        <authorList>
            <consortium name="US DOE Joint Genome Institute (JGI-PGF)"/>
            <person name="Putnam N.H."/>
            <person name="Butts T."/>
            <person name="Ferrier D.E.K."/>
            <person name="Furlong R.F."/>
            <person name="Hellsten U."/>
            <person name="Kawashima T."/>
            <person name="Robinson-Rechavi M."/>
            <person name="Shoguchi E."/>
            <person name="Terry A."/>
            <person name="Yu J.-K."/>
            <person name="Benito-Gutierrez E.L."/>
            <person name="Dubchak I."/>
            <person name="Garcia-Fernandez J."/>
            <person name="Gibson-Brown J.J."/>
            <person name="Grigoriev I.V."/>
            <person name="Horton A.C."/>
            <person name="de Jong P.J."/>
            <person name="Jurka J."/>
            <person name="Kapitonov V.V."/>
            <person name="Kohara Y."/>
            <person name="Kuroki Y."/>
            <person name="Lindquist E."/>
            <person name="Lucas S."/>
            <person name="Osoegawa K."/>
            <person name="Pennacchio L.A."/>
            <person name="Salamov A.A."/>
            <person name="Satou Y."/>
            <person name="Sauka-Spengler T."/>
            <person name="Schmutz J."/>
            <person name="Shin-I T."/>
            <person name="Toyoda A."/>
            <person name="Bronner-Fraser M."/>
            <person name="Fujiyama A."/>
            <person name="Holland L.Z."/>
            <person name="Holland P.W.H."/>
            <person name="Satoh N."/>
            <person name="Rokhsar D.S."/>
        </authorList>
    </citation>
    <scope>NUCLEOTIDE SEQUENCE [LARGE SCALE GENOMIC DNA]</scope>
    <source>
        <strain evidence="2">S238N-H82</strain>
        <tissue evidence="2">Testes</tissue>
    </source>
</reference>
<accession>C3ZVW1</accession>
<keyword evidence="1" id="KW-1133">Transmembrane helix</keyword>
<name>C3ZVW1_BRAFL</name>
<proteinExistence type="predicted"/>
<keyword evidence="1" id="KW-0812">Transmembrane</keyword>
<feature type="transmembrane region" description="Helical" evidence="1">
    <location>
        <begin position="43"/>
        <end position="59"/>
    </location>
</feature>
<dbReference type="InParanoid" id="C3ZVW1"/>
<organism>
    <name type="scientific">Branchiostoma floridae</name>
    <name type="common">Florida lancelet</name>
    <name type="synonym">Amphioxus</name>
    <dbReference type="NCBI Taxonomy" id="7739"/>
    <lineage>
        <taxon>Eukaryota</taxon>
        <taxon>Metazoa</taxon>
        <taxon>Chordata</taxon>
        <taxon>Cephalochordata</taxon>
        <taxon>Leptocardii</taxon>
        <taxon>Amphioxiformes</taxon>
        <taxon>Branchiostomatidae</taxon>
        <taxon>Branchiostoma</taxon>
    </lineage>
</organism>
<dbReference type="EMBL" id="GG666693">
    <property type="protein sequence ID" value="EEN43322.1"/>
    <property type="molecule type" value="Genomic_DNA"/>
</dbReference>